<dbReference type="EMBL" id="CP071503">
    <property type="protein sequence ID" value="QSX33129.1"/>
    <property type="molecule type" value="Genomic_DNA"/>
</dbReference>
<evidence type="ECO:0000256" key="1">
    <source>
        <dbReference type="SAM" id="Coils"/>
    </source>
</evidence>
<keyword evidence="3" id="KW-1185">Reference proteome</keyword>
<gene>
    <name evidence="2" type="ORF">JYB87_15585</name>
</gene>
<dbReference type="Proteomes" id="UP000662770">
    <property type="component" value="Chromosome"/>
</dbReference>
<reference evidence="2 3" key="1">
    <citation type="submission" date="2021-03" db="EMBL/GenBank/DDBJ databases">
        <title>Novel species identification of genus Shewanella.</title>
        <authorList>
            <person name="Liu G."/>
            <person name="Zhang Q."/>
        </authorList>
    </citation>
    <scope>NUCLEOTIDE SEQUENCE [LARGE SCALE GENOMIC DNA]</scope>
    <source>
        <strain evidence="2 3">FJAT-51800</strain>
    </source>
</reference>
<sequence>MKKRILSILLVLLFPLSTYAVVFGGSNLGFRGYPSHSCSKPTKPFKPYSFNSQWEIDSYNSDVELYNSQLQQYLSCIDEYIENANNDIKRIKEKGQAAIDEANY</sequence>
<name>A0ABX7QP27_9GAMM</name>
<evidence type="ECO:0000313" key="2">
    <source>
        <dbReference type="EMBL" id="QSX33129.1"/>
    </source>
</evidence>
<proteinExistence type="predicted"/>
<feature type="coiled-coil region" evidence="1">
    <location>
        <begin position="74"/>
        <end position="101"/>
    </location>
</feature>
<keyword evidence="1" id="KW-0175">Coiled coil</keyword>
<dbReference type="RefSeq" id="WP_207354365.1">
    <property type="nucleotide sequence ID" value="NZ_CP071503.1"/>
</dbReference>
<accession>A0ABX7QP27</accession>
<organism evidence="2 3">
    <name type="scientific">Shewanella avicenniae</name>
    <dbReference type="NCBI Taxonomy" id="2814294"/>
    <lineage>
        <taxon>Bacteria</taxon>
        <taxon>Pseudomonadati</taxon>
        <taxon>Pseudomonadota</taxon>
        <taxon>Gammaproteobacteria</taxon>
        <taxon>Alteromonadales</taxon>
        <taxon>Shewanellaceae</taxon>
        <taxon>Shewanella</taxon>
    </lineage>
</organism>
<evidence type="ECO:0000313" key="3">
    <source>
        <dbReference type="Proteomes" id="UP000662770"/>
    </source>
</evidence>
<protein>
    <submittedName>
        <fullName evidence="2">Uncharacterized protein</fullName>
    </submittedName>
</protein>